<feature type="region of interest" description="Disordered" evidence="1">
    <location>
        <begin position="311"/>
        <end position="332"/>
    </location>
</feature>
<evidence type="ECO:0000313" key="3">
    <source>
        <dbReference type="Proteomes" id="UP000800035"/>
    </source>
</evidence>
<organism evidence="2 3">
    <name type="scientific">Byssothecium circinans</name>
    <dbReference type="NCBI Taxonomy" id="147558"/>
    <lineage>
        <taxon>Eukaryota</taxon>
        <taxon>Fungi</taxon>
        <taxon>Dikarya</taxon>
        <taxon>Ascomycota</taxon>
        <taxon>Pezizomycotina</taxon>
        <taxon>Dothideomycetes</taxon>
        <taxon>Pleosporomycetidae</taxon>
        <taxon>Pleosporales</taxon>
        <taxon>Massarineae</taxon>
        <taxon>Massarinaceae</taxon>
        <taxon>Byssothecium</taxon>
    </lineage>
</organism>
<keyword evidence="3" id="KW-1185">Reference proteome</keyword>
<proteinExistence type="predicted"/>
<sequence length="714" mass="77358">MAPAQTANAAAPQKQARRPPPRIIPAIPHRLAKPPAAARPITPDESTTAAAVTQREPTPQSADEEQPERGAAPPQTPLTPDSKVSAASQGDVDEPVPASSPARSGDHHLDETADAQAASQEHFEPQVAKDAPPTPQPEPTTVALNGDRPKPTVPAELPPEFYPREKPLAYTPAAEAVELPGFPPTGIMPMHRVQPSVEGLVFGGPVQESPALPSTPQEVEPEMPAPQPTFARPPPGLAPRLAPQFFPGHSHHPSDPAATWLQSAYSMAPPPEAVYGNGHGYTSPSFPPGSTSYQAPFQAPFPLQTGLAALNGTTSSHTQSPSKSPLGDVKSASIGEEATVPYTNGGASHQFEPPNEGYELTKHVFGLFGSPEFTDYILHIRSPEATLLSLPVHAAIVSRSPVIMEALRRSAPPAFRTKDPRRLVDILTNDGFITPESLHEAIKILYGAPLLSPQSFLFGLSPYDRGSEHGYSFNEARRRMGQAISYAAAGRVLQITEMQTSGLRVAKALLRWDTVDQVIAFGLTANKTTVQPSATATDSRLLETYAVPLLDDTLEFIAYKFPTDFNLYTIAPEMRQYPRLPAVIEQRQPTHNPRLSKIRFGDAPPEDDLKPNHITQVLSSILLSLPLPLLDRLLNHPAAANQVGWSGLVKIMRDVVGERERRRQKALKTELRPPPEGSIPRALLDNLHREERVEPSVERPSGFILIAQRLPDRV</sequence>
<evidence type="ECO:0000313" key="2">
    <source>
        <dbReference type="EMBL" id="KAF1953485.1"/>
    </source>
</evidence>
<feature type="compositionally biased region" description="Polar residues" evidence="1">
    <location>
        <begin position="44"/>
        <end position="61"/>
    </location>
</feature>
<dbReference type="EMBL" id="ML977003">
    <property type="protein sequence ID" value="KAF1953485.1"/>
    <property type="molecule type" value="Genomic_DNA"/>
</dbReference>
<name>A0A6A5TL85_9PLEO</name>
<accession>A0A6A5TL85</accession>
<dbReference type="OrthoDB" id="5329403at2759"/>
<feature type="region of interest" description="Disordered" evidence="1">
    <location>
        <begin position="1"/>
        <end position="163"/>
    </location>
</feature>
<protein>
    <submittedName>
        <fullName evidence="2">Uncharacterized protein</fullName>
    </submittedName>
</protein>
<feature type="compositionally biased region" description="Polar residues" evidence="1">
    <location>
        <begin position="311"/>
        <end position="323"/>
    </location>
</feature>
<gene>
    <name evidence="2" type="ORF">CC80DRAFT_494396</name>
</gene>
<dbReference type="AlphaFoldDB" id="A0A6A5TL85"/>
<feature type="compositionally biased region" description="Low complexity" evidence="1">
    <location>
        <begin position="1"/>
        <end position="14"/>
    </location>
</feature>
<evidence type="ECO:0000256" key="1">
    <source>
        <dbReference type="SAM" id="MobiDB-lite"/>
    </source>
</evidence>
<dbReference type="Proteomes" id="UP000800035">
    <property type="component" value="Unassembled WGS sequence"/>
</dbReference>
<reference evidence="2" key="1">
    <citation type="journal article" date="2020" name="Stud. Mycol.">
        <title>101 Dothideomycetes genomes: a test case for predicting lifestyles and emergence of pathogens.</title>
        <authorList>
            <person name="Haridas S."/>
            <person name="Albert R."/>
            <person name="Binder M."/>
            <person name="Bloem J."/>
            <person name="Labutti K."/>
            <person name="Salamov A."/>
            <person name="Andreopoulos B."/>
            <person name="Baker S."/>
            <person name="Barry K."/>
            <person name="Bills G."/>
            <person name="Bluhm B."/>
            <person name="Cannon C."/>
            <person name="Castanera R."/>
            <person name="Culley D."/>
            <person name="Daum C."/>
            <person name="Ezra D."/>
            <person name="Gonzalez J."/>
            <person name="Henrissat B."/>
            <person name="Kuo A."/>
            <person name="Liang C."/>
            <person name="Lipzen A."/>
            <person name="Lutzoni F."/>
            <person name="Magnuson J."/>
            <person name="Mondo S."/>
            <person name="Nolan M."/>
            <person name="Ohm R."/>
            <person name="Pangilinan J."/>
            <person name="Park H.-J."/>
            <person name="Ramirez L."/>
            <person name="Alfaro M."/>
            <person name="Sun H."/>
            <person name="Tritt A."/>
            <person name="Yoshinaga Y."/>
            <person name="Zwiers L.-H."/>
            <person name="Turgeon B."/>
            <person name="Goodwin S."/>
            <person name="Spatafora J."/>
            <person name="Crous P."/>
            <person name="Grigoriev I."/>
        </authorList>
    </citation>
    <scope>NUCLEOTIDE SEQUENCE</scope>
    <source>
        <strain evidence="2">CBS 675.92</strain>
    </source>
</reference>